<dbReference type="EMBL" id="MU003524">
    <property type="protein sequence ID" value="KAF2466582.1"/>
    <property type="molecule type" value="Genomic_DNA"/>
</dbReference>
<dbReference type="Proteomes" id="UP000799755">
    <property type="component" value="Unassembled WGS sequence"/>
</dbReference>
<name>A0ACB6QKD4_9PLEO</name>
<protein>
    <submittedName>
        <fullName evidence="1">Uncharacterized protein</fullName>
    </submittedName>
</protein>
<evidence type="ECO:0000313" key="1">
    <source>
        <dbReference type="EMBL" id="KAF2466582.1"/>
    </source>
</evidence>
<organism evidence="1 2">
    <name type="scientific">Lindgomyces ingoldianus</name>
    <dbReference type="NCBI Taxonomy" id="673940"/>
    <lineage>
        <taxon>Eukaryota</taxon>
        <taxon>Fungi</taxon>
        <taxon>Dikarya</taxon>
        <taxon>Ascomycota</taxon>
        <taxon>Pezizomycotina</taxon>
        <taxon>Dothideomycetes</taxon>
        <taxon>Pleosporomycetidae</taxon>
        <taxon>Pleosporales</taxon>
        <taxon>Lindgomycetaceae</taxon>
        <taxon>Lindgomyces</taxon>
    </lineage>
</organism>
<gene>
    <name evidence="1" type="ORF">BDR25DRAFT_317582</name>
</gene>
<keyword evidence="2" id="KW-1185">Reference proteome</keyword>
<proteinExistence type="predicted"/>
<sequence length="166" mass="18539">MANPNPHPQHPSQQQQQHQPWTTSPPSASTQPSSPPTYPYTQAPQYPSAFQHPQQHQQQPHQQQRQTTPLPPAYPPAFQPQRHQTAFHHYQPPQRQNVVSGNHQITAPFQIPRMPHPWPVPGGQLIDPQLLAAGRGGEAVKGKDKGPAPPGQWQRPQGEWPTSRGS</sequence>
<reference evidence="1" key="1">
    <citation type="journal article" date="2020" name="Stud. Mycol.">
        <title>101 Dothideomycetes genomes: a test case for predicting lifestyles and emergence of pathogens.</title>
        <authorList>
            <person name="Haridas S."/>
            <person name="Albert R."/>
            <person name="Binder M."/>
            <person name="Bloem J."/>
            <person name="Labutti K."/>
            <person name="Salamov A."/>
            <person name="Andreopoulos B."/>
            <person name="Baker S."/>
            <person name="Barry K."/>
            <person name="Bills G."/>
            <person name="Bluhm B."/>
            <person name="Cannon C."/>
            <person name="Castanera R."/>
            <person name="Culley D."/>
            <person name="Daum C."/>
            <person name="Ezra D."/>
            <person name="Gonzalez J."/>
            <person name="Henrissat B."/>
            <person name="Kuo A."/>
            <person name="Liang C."/>
            <person name="Lipzen A."/>
            <person name="Lutzoni F."/>
            <person name="Magnuson J."/>
            <person name="Mondo S."/>
            <person name="Nolan M."/>
            <person name="Ohm R."/>
            <person name="Pangilinan J."/>
            <person name="Park H.-J."/>
            <person name="Ramirez L."/>
            <person name="Alfaro M."/>
            <person name="Sun H."/>
            <person name="Tritt A."/>
            <person name="Yoshinaga Y."/>
            <person name="Zwiers L.-H."/>
            <person name="Turgeon B."/>
            <person name="Goodwin S."/>
            <person name="Spatafora J."/>
            <person name="Crous P."/>
            <person name="Grigoriev I."/>
        </authorList>
    </citation>
    <scope>NUCLEOTIDE SEQUENCE</scope>
    <source>
        <strain evidence="1">ATCC 200398</strain>
    </source>
</reference>
<evidence type="ECO:0000313" key="2">
    <source>
        <dbReference type="Proteomes" id="UP000799755"/>
    </source>
</evidence>
<comment type="caution">
    <text evidence="1">The sequence shown here is derived from an EMBL/GenBank/DDBJ whole genome shotgun (WGS) entry which is preliminary data.</text>
</comment>
<accession>A0ACB6QKD4</accession>